<comment type="subcellular location">
    <subcellularLocation>
        <location evidence="1">Cytoplasm</location>
    </subcellularLocation>
</comment>
<evidence type="ECO:0000256" key="1">
    <source>
        <dbReference type="ARBA" id="ARBA00004496"/>
    </source>
</evidence>
<keyword evidence="6" id="KW-0479">Metal-binding</keyword>
<dbReference type="InterPro" id="IPR003442">
    <property type="entry name" value="T6A_TsaE"/>
</dbReference>
<comment type="caution">
    <text evidence="11">The sequence shown here is derived from an EMBL/GenBank/DDBJ whole genome shotgun (WGS) entry which is preliminary data.</text>
</comment>
<dbReference type="NCBIfam" id="TIGR00150">
    <property type="entry name" value="T6A_YjeE"/>
    <property type="match status" value="1"/>
</dbReference>
<proteinExistence type="inferred from homology"/>
<gene>
    <name evidence="11" type="ORF">ACD_3C00043G0013</name>
</gene>
<dbReference type="Gene3D" id="3.40.50.300">
    <property type="entry name" value="P-loop containing nucleotide triphosphate hydrolases"/>
    <property type="match status" value="1"/>
</dbReference>
<accession>K2GEB7</accession>
<dbReference type="GO" id="GO:0002949">
    <property type="term" value="P:tRNA threonylcarbamoyladenosine modification"/>
    <property type="evidence" value="ECO:0007669"/>
    <property type="project" value="InterPro"/>
</dbReference>
<dbReference type="GO" id="GO:0005737">
    <property type="term" value="C:cytoplasm"/>
    <property type="evidence" value="ECO:0007669"/>
    <property type="project" value="UniProtKB-SubCell"/>
</dbReference>
<evidence type="ECO:0000256" key="8">
    <source>
        <dbReference type="ARBA" id="ARBA00022840"/>
    </source>
</evidence>
<dbReference type="InterPro" id="IPR027417">
    <property type="entry name" value="P-loop_NTPase"/>
</dbReference>
<evidence type="ECO:0000256" key="6">
    <source>
        <dbReference type="ARBA" id="ARBA00022723"/>
    </source>
</evidence>
<keyword evidence="5" id="KW-0819">tRNA processing</keyword>
<keyword evidence="9" id="KW-0460">Magnesium</keyword>
<evidence type="ECO:0000256" key="9">
    <source>
        <dbReference type="ARBA" id="ARBA00022842"/>
    </source>
</evidence>
<organism evidence="11">
    <name type="scientific">uncultured bacterium</name>
    <name type="common">gcode 4</name>
    <dbReference type="NCBI Taxonomy" id="1234023"/>
    <lineage>
        <taxon>Bacteria</taxon>
        <taxon>environmental samples</taxon>
    </lineage>
</organism>
<dbReference type="CDD" id="cd00882">
    <property type="entry name" value="Ras_like_GTPase"/>
    <property type="match status" value="1"/>
</dbReference>
<reference evidence="11" key="1">
    <citation type="journal article" date="2012" name="Science">
        <title>Fermentation, hydrogen, and sulfur metabolism in multiple uncultivated bacterial phyla.</title>
        <authorList>
            <person name="Wrighton K.C."/>
            <person name="Thomas B.C."/>
            <person name="Sharon I."/>
            <person name="Miller C.S."/>
            <person name="Castelle C.J."/>
            <person name="VerBerkmoes N.C."/>
            <person name="Wilkins M.J."/>
            <person name="Hettich R.L."/>
            <person name="Lipton M.S."/>
            <person name="Williams K.H."/>
            <person name="Long P.E."/>
            <person name="Banfield J.F."/>
        </authorList>
    </citation>
    <scope>NUCLEOTIDE SEQUENCE [LARGE SCALE GENOMIC DNA]</scope>
</reference>
<dbReference type="EMBL" id="AMFJ01000317">
    <property type="protein sequence ID" value="EKE28574.1"/>
    <property type="molecule type" value="Genomic_DNA"/>
</dbReference>
<keyword evidence="8" id="KW-0067">ATP-binding</keyword>
<dbReference type="Pfam" id="PF02367">
    <property type="entry name" value="TsaE"/>
    <property type="match status" value="1"/>
</dbReference>
<evidence type="ECO:0000313" key="11">
    <source>
        <dbReference type="EMBL" id="EKE28574.1"/>
    </source>
</evidence>
<dbReference type="AlphaFoldDB" id="K2GEB7"/>
<keyword evidence="7" id="KW-0547">Nucleotide-binding</keyword>
<evidence type="ECO:0000256" key="5">
    <source>
        <dbReference type="ARBA" id="ARBA00022694"/>
    </source>
</evidence>
<evidence type="ECO:0000256" key="10">
    <source>
        <dbReference type="ARBA" id="ARBA00032441"/>
    </source>
</evidence>
<protein>
    <recommendedName>
        <fullName evidence="3">tRNA threonylcarbamoyladenosine biosynthesis protein TsaE</fullName>
    </recommendedName>
    <alternativeName>
        <fullName evidence="10">t(6)A37 threonylcarbamoyladenosine biosynthesis protein TsaE</fullName>
    </alternativeName>
</protein>
<keyword evidence="4" id="KW-0963">Cytoplasm</keyword>
<dbReference type="PANTHER" id="PTHR33540:SF2">
    <property type="entry name" value="TRNA THREONYLCARBAMOYLADENOSINE BIOSYNTHESIS PROTEIN TSAE"/>
    <property type="match status" value="1"/>
</dbReference>
<evidence type="ECO:0000256" key="2">
    <source>
        <dbReference type="ARBA" id="ARBA00007599"/>
    </source>
</evidence>
<dbReference type="GO" id="GO:0005524">
    <property type="term" value="F:ATP binding"/>
    <property type="evidence" value="ECO:0007669"/>
    <property type="project" value="UniProtKB-KW"/>
</dbReference>
<dbReference type="PANTHER" id="PTHR33540">
    <property type="entry name" value="TRNA THREONYLCARBAMOYLADENOSINE BIOSYNTHESIS PROTEIN TSAE"/>
    <property type="match status" value="1"/>
</dbReference>
<dbReference type="GO" id="GO:0046872">
    <property type="term" value="F:metal ion binding"/>
    <property type="evidence" value="ECO:0007669"/>
    <property type="project" value="UniProtKB-KW"/>
</dbReference>
<comment type="similarity">
    <text evidence="2">Belongs to the TsaE family.</text>
</comment>
<dbReference type="SUPFAM" id="SSF52540">
    <property type="entry name" value="P-loop containing nucleoside triphosphate hydrolases"/>
    <property type="match status" value="1"/>
</dbReference>
<evidence type="ECO:0000256" key="4">
    <source>
        <dbReference type="ARBA" id="ARBA00022490"/>
    </source>
</evidence>
<name>K2GEB7_9BACT</name>
<sequence>MKYSLLDLQSLRLDIKPWFKIFLYGDLGSGKTSFVRNILKNQFSVADNVTSPTYIHYKKYDPNIYHFDLYRLESYDDFVNIGWEEILESDDYISFIEWPEVLEKTYKPDIVITFDKVEWDEDSREIGIEVKNK</sequence>
<evidence type="ECO:0000256" key="7">
    <source>
        <dbReference type="ARBA" id="ARBA00022741"/>
    </source>
</evidence>
<evidence type="ECO:0000256" key="3">
    <source>
        <dbReference type="ARBA" id="ARBA00019010"/>
    </source>
</evidence>